<dbReference type="EMBL" id="WEKT01000017">
    <property type="protein sequence ID" value="MZI93789.1"/>
    <property type="molecule type" value="Genomic_DNA"/>
</dbReference>
<dbReference type="Proteomes" id="UP000462621">
    <property type="component" value="Unassembled WGS sequence"/>
</dbReference>
<dbReference type="AlphaFoldDB" id="A0A7X4RV54"/>
<evidence type="ECO:0000313" key="2">
    <source>
        <dbReference type="EMBL" id="MZI93789.1"/>
    </source>
</evidence>
<keyword evidence="3" id="KW-1185">Reference proteome</keyword>
<name>A0A7X4RV54_9VIBR</name>
<sequence>MEHFLPQSFRELLGALTIIVAILFSFISIIKSSREHCLRATGLFLLAGIVLFANDAWAYFASVFIFGTAITQLEFLQNLAAIIRGSKEYFDYQKEFLSQSEIEKTIENDVRESEEAASKEKASGDKEFKISISPSNLSPGQFGLIVEEYAFKFLERRFEKPIERHVRLHGKTFTAEFDGIMQDHGISRVFEIKTTRSGLYPRKILVEHVKKMAEAVARYKEATKKNAILNVVLIGDFSENFNKRLRECKEEIKSDESGVEIIFETFTFEDIGVDEILKASNNTP</sequence>
<evidence type="ECO:0000313" key="3">
    <source>
        <dbReference type="Proteomes" id="UP000462621"/>
    </source>
</evidence>
<dbReference type="RefSeq" id="WP_161155584.1">
    <property type="nucleotide sequence ID" value="NZ_WEKT01000017.1"/>
</dbReference>
<protein>
    <submittedName>
        <fullName evidence="2">Uncharacterized protein</fullName>
    </submittedName>
</protein>
<dbReference type="InterPro" id="IPR011335">
    <property type="entry name" value="Restrct_endonuc-II-like"/>
</dbReference>
<keyword evidence="1" id="KW-0812">Transmembrane</keyword>
<organism evidence="2 3">
    <name type="scientific">Vibrio eleionomae</name>
    <dbReference type="NCBI Taxonomy" id="2653505"/>
    <lineage>
        <taxon>Bacteria</taxon>
        <taxon>Pseudomonadati</taxon>
        <taxon>Pseudomonadota</taxon>
        <taxon>Gammaproteobacteria</taxon>
        <taxon>Vibrionales</taxon>
        <taxon>Vibrionaceae</taxon>
        <taxon>Vibrio</taxon>
    </lineage>
</organism>
<dbReference type="SUPFAM" id="SSF52980">
    <property type="entry name" value="Restriction endonuclease-like"/>
    <property type="match status" value="1"/>
</dbReference>
<feature type="transmembrane region" description="Helical" evidence="1">
    <location>
        <begin position="12"/>
        <end position="30"/>
    </location>
</feature>
<feature type="transmembrane region" description="Helical" evidence="1">
    <location>
        <begin position="42"/>
        <end position="67"/>
    </location>
</feature>
<comment type="caution">
    <text evidence="2">The sequence shown here is derived from an EMBL/GenBank/DDBJ whole genome shotgun (WGS) entry which is preliminary data.</text>
</comment>
<evidence type="ECO:0000256" key="1">
    <source>
        <dbReference type="SAM" id="Phobius"/>
    </source>
</evidence>
<gene>
    <name evidence="2" type="ORF">F9817_11355</name>
</gene>
<proteinExistence type="predicted"/>
<keyword evidence="1" id="KW-0472">Membrane</keyword>
<accession>A0A7X4RV54</accession>
<reference evidence="2 3" key="1">
    <citation type="submission" date="2019-10" db="EMBL/GenBank/DDBJ databases">
        <title>Vibrio sp. nov. isolated from a shrimp pond.</title>
        <authorList>
            <person name="Gomez-Gil B."/>
            <person name="Enciso-Ibarra J."/>
            <person name="Enciso-Ibarra K."/>
            <person name="Bolan-Mejia C."/>
        </authorList>
    </citation>
    <scope>NUCLEOTIDE SEQUENCE [LARGE SCALE GENOMIC DNA]</scope>
    <source>
        <strain evidence="2 3">CAIM 722</strain>
    </source>
</reference>
<keyword evidence="1" id="KW-1133">Transmembrane helix</keyword>